<keyword evidence="3" id="KW-1185">Reference proteome</keyword>
<evidence type="ECO:0000259" key="1">
    <source>
        <dbReference type="Pfam" id="PF03372"/>
    </source>
</evidence>
<name>A0ABC9WL25_GRUJA</name>
<dbReference type="Pfam" id="PF03372">
    <property type="entry name" value="Exo_endo_phos"/>
    <property type="match status" value="1"/>
</dbReference>
<organism evidence="2 3">
    <name type="scientific">Grus japonensis</name>
    <name type="common">Japanese crane</name>
    <name type="synonym">Red-crowned crane</name>
    <dbReference type="NCBI Taxonomy" id="30415"/>
    <lineage>
        <taxon>Eukaryota</taxon>
        <taxon>Metazoa</taxon>
        <taxon>Chordata</taxon>
        <taxon>Craniata</taxon>
        <taxon>Vertebrata</taxon>
        <taxon>Euteleostomi</taxon>
        <taxon>Archelosauria</taxon>
        <taxon>Archosauria</taxon>
        <taxon>Dinosauria</taxon>
        <taxon>Saurischia</taxon>
        <taxon>Theropoda</taxon>
        <taxon>Coelurosauria</taxon>
        <taxon>Aves</taxon>
        <taxon>Neognathae</taxon>
        <taxon>Neoaves</taxon>
        <taxon>Gruiformes</taxon>
        <taxon>Gruidae</taxon>
        <taxon>Grus</taxon>
    </lineage>
</organism>
<dbReference type="InterPro" id="IPR005135">
    <property type="entry name" value="Endo/exonuclease/phosphatase"/>
</dbReference>
<proteinExistence type="predicted"/>
<dbReference type="AlphaFoldDB" id="A0ABC9WL25"/>
<comment type="caution">
    <text evidence="2">The sequence shown here is derived from an EMBL/GenBank/DDBJ whole genome shotgun (WGS) entry which is preliminary data.</text>
</comment>
<dbReference type="Gene3D" id="3.60.10.10">
    <property type="entry name" value="Endonuclease/exonuclease/phosphatase"/>
    <property type="match status" value="1"/>
</dbReference>
<dbReference type="EMBL" id="BAAFJT010000003">
    <property type="protein sequence ID" value="GAB0185777.1"/>
    <property type="molecule type" value="Genomic_DNA"/>
</dbReference>
<evidence type="ECO:0000313" key="3">
    <source>
        <dbReference type="Proteomes" id="UP001623348"/>
    </source>
</evidence>
<sequence>MGNKQEELEATVLLESYDLVAITETWWAESHDWSAAINGYKLFRRDRQGRRGGGVALYIKKWIECEELSLKNSHESVESLWVRIGDQGNKGNLVVYYRPPDQGEPIDEAFSLQLQDALCSQALVLLGDFNHPNICWKTRTVSCRQSRRLLECIEDNFLSQVIDSPTRGDAILDLLVTNELIDDVKIGGSLGCSDHTLVEFTVLRDMGQAKSKIRTLNFRKANFQLFKELVHREITLRDKGAEQSWQIFKDAFHRVQELLIPRCKKSGNKGKRQAWMS</sequence>
<feature type="domain" description="Endonuclease/exonuclease/phosphatase" evidence="1">
    <location>
        <begin position="13"/>
        <end position="151"/>
    </location>
</feature>
<dbReference type="PANTHER" id="PTHR33395:SF22">
    <property type="entry name" value="REVERSE TRANSCRIPTASE DOMAIN-CONTAINING PROTEIN"/>
    <property type="match status" value="1"/>
</dbReference>
<dbReference type="Proteomes" id="UP001623348">
    <property type="component" value="Unassembled WGS sequence"/>
</dbReference>
<reference evidence="2 3" key="1">
    <citation type="submission" date="2024-06" db="EMBL/GenBank/DDBJ databases">
        <title>The draft genome of Grus japonensis, version 3.</title>
        <authorList>
            <person name="Nabeshima K."/>
            <person name="Suzuki S."/>
            <person name="Onuma M."/>
        </authorList>
    </citation>
    <scope>NUCLEOTIDE SEQUENCE [LARGE SCALE GENOMIC DNA]</scope>
    <source>
        <strain evidence="2 3">451A</strain>
    </source>
</reference>
<accession>A0ABC9WL25</accession>
<dbReference type="InterPro" id="IPR036691">
    <property type="entry name" value="Endo/exonu/phosph_ase_sf"/>
</dbReference>
<evidence type="ECO:0000313" key="2">
    <source>
        <dbReference type="EMBL" id="GAB0185777.1"/>
    </source>
</evidence>
<dbReference type="SUPFAM" id="SSF56219">
    <property type="entry name" value="DNase I-like"/>
    <property type="match status" value="1"/>
</dbReference>
<protein>
    <recommendedName>
        <fullName evidence="1">Endonuclease/exonuclease/phosphatase domain-containing protein</fullName>
    </recommendedName>
</protein>
<dbReference type="PANTHER" id="PTHR33395">
    <property type="entry name" value="TRANSCRIPTASE, PUTATIVE-RELATED-RELATED"/>
    <property type="match status" value="1"/>
</dbReference>
<gene>
    <name evidence="2" type="ORF">GRJ2_001043000</name>
</gene>